<feature type="domain" description="DUF5672" evidence="1">
    <location>
        <begin position="73"/>
        <end position="227"/>
    </location>
</feature>
<accession>A0A656QGM0</accession>
<dbReference type="GO" id="GO:0016740">
    <property type="term" value="F:transferase activity"/>
    <property type="evidence" value="ECO:0007669"/>
    <property type="project" value="UniProtKB-KW"/>
</dbReference>
<protein>
    <submittedName>
        <fullName evidence="2">Glycosyl transferase</fullName>
    </submittedName>
</protein>
<sequence length="291" mass="33547">MTRANFNRITLVSVTGLQDATRAVPALELSRRQMPGARALLCSPNSPRGLPEGIAHRKIAPMNYHEYSWFVMFALWKLIDTDFALVLQDDGWVLDGNNWRDEFFDYDYIGAPVHQACVESAAGTEWISHFKWRDRIDRPGHVVRPVLNGGFSLRSRRMLRALMDHPEIKVEIPRPELLDNSEFRMRWSNRAPNEDVQLTATLRPQLEAVGIKYAPLDLCKRFAVEDSGPIYGDADFMDLFGHHAFWRRLVSIDPPSVEYKVKRSLAQRAFREMDVVRMLEARGYRVTFAAE</sequence>
<keyword evidence="2" id="KW-0808">Transferase</keyword>
<gene>
    <name evidence="2" type="ORF">BG60_14765</name>
</gene>
<evidence type="ECO:0000259" key="1">
    <source>
        <dbReference type="Pfam" id="PF18922"/>
    </source>
</evidence>
<name>A0A656QGM0_9BURK</name>
<organism evidence="2 3">
    <name type="scientific">Caballeronia zhejiangensis</name>
    <dbReference type="NCBI Taxonomy" id="871203"/>
    <lineage>
        <taxon>Bacteria</taxon>
        <taxon>Pseudomonadati</taxon>
        <taxon>Pseudomonadota</taxon>
        <taxon>Betaproteobacteria</taxon>
        <taxon>Burkholderiales</taxon>
        <taxon>Burkholderiaceae</taxon>
        <taxon>Caballeronia</taxon>
    </lineage>
</organism>
<dbReference type="AlphaFoldDB" id="A0A656QGM0"/>
<dbReference type="EMBL" id="JFHD01000020">
    <property type="protein sequence ID" value="KDR28124.1"/>
    <property type="molecule type" value="Genomic_DNA"/>
</dbReference>
<dbReference type="InterPro" id="IPR043729">
    <property type="entry name" value="DUF5672"/>
</dbReference>
<dbReference type="Proteomes" id="UP000027451">
    <property type="component" value="Unassembled WGS sequence"/>
</dbReference>
<dbReference type="OrthoDB" id="7391526at2"/>
<evidence type="ECO:0000313" key="3">
    <source>
        <dbReference type="Proteomes" id="UP000027451"/>
    </source>
</evidence>
<evidence type="ECO:0000313" key="2">
    <source>
        <dbReference type="EMBL" id="KDR28124.1"/>
    </source>
</evidence>
<dbReference type="RefSeq" id="WP_033535778.1">
    <property type="nucleotide sequence ID" value="NZ_JFHD01000020.1"/>
</dbReference>
<proteinExistence type="predicted"/>
<dbReference type="Pfam" id="PF18922">
    <property type="entry name" value="DUF5672"/>
    <property type="match status" value="1"/>
</dbReference>
<comment type="caution">
    <text evidence="2">The sequence shown here is derived from an EMBL/GenBank/DDBJ whole genome shotgun (WGS) entry which is preliminary data.</text>
</comment>
<keyword evidence="3" id="KW-1185">Reference proteome</keyword>
<reference evidence="2 3" key="1">
    <citation type="submission" date="2014-03" db="EMBL/GenBank/DDBJ databases">
        <title>Draft Genome Sequences of Four Burkholderia Strains.</title>
        <authorList>
            <person name="Liu X.Y."/>
            <person name="Li C.X."/>
            <person name="Xu J.H."/>
        </authorList>
    </citation>
    <scope>NUCLEOTIDE SEQUENCE [LARGE SCALE GENOMIC DNA]</scope>
    <source>
        <strain evidence="2 3">OP-1</strain>
    </source>
</reference>